<dbReference type="Gene3D" id="2.150.10.10">
    <property type="entry name" value="Serralysin-like metalloprotease, C-terminal"/>
    <property type="match status" value="7"/>
</dbReference>
<dbReference type="AlphaFoldDB" id="A0A8G0ZRS4"/>
<comment type="subcellular location">
    <subcellularLocation>
        <location evidence="1">Secreted</location>
    </subcellularLocation>
</comment>
<evidence type="ECO:0000313" key="5">
    <source>
        <dbReference type="Proteomes" id="UP000826300"/>
    </source>
</evidence>
<proteinExistence type="predicted"/>
<dbReference type="SUPFAM" id="SSF51120">
    <property type="entry name" value="beta-Roll"/>
    <property type="match status" value="7"/>
</dbReference>
<sequence>MSVDADFTLTIDPVNDRPILTPVAPAFATISEDAVTNTGRTVAPFLGGAATDIDGDPLGIAVTGQDDGNGTWQFSLDNGATWSEFGSVSDAGALLLRATDRVRFLPDALNGTTAEFTYRAWDGSAGSAGEFLAVTEGADSPLSAASDTASLTVTARNDAPVLSSVNPTFALVGDSGNVTTRSIASLIGTSITDVDEGALTPGIAVTGLSGNGTWQYSRNGGTSWTDFGALGDSAARLLLSTDLVRFVPTSTTGGPASLSYVGWDRSTGNAGAVADVSVRGSTTAFSLTRDIASISGNDLLVGGEGNDTLIGLSGDDTLLGNDGSDTLDGGSGNDSLEGGAGNDSALGGEGGDRLIGGAGADFLSGGAGDDFLTAETILGAYETLVRIDSGDRLFGGDGNDVLIGGNSTELTLHGGSGSDSIYSYIVGEVLAGSGDDIVLISGASNSLPGLIDGGDGRDTLSSAWSPLGGGASPDMARVRNFEVIHAVFADSLILNDANVAAGEVLTVIGNPASAILIDGSAERNGRLEIVGNNSTNGDGDEILGGFGDDTITGLGGNDSLSGNDGHDQISGGEGNDVLTGANGDDLIDAGTGFDTAVFSGAFADYLITEDNVNGRLIVTDLRGIDGEDTLISVNRLQFADQAVDVVIPGVLLIGTDLADTIAGGEGTDSLDGQGGDDTLLGNDGSDTLDGGSGNDSLEGGAGNDSALGGEGEDLIETGDGNDTVDAGAGDDLIVGGNGAGNDRYTGGAGIDTVRYTSAITGILVDLAATTASGAEIGSDRLFQIENIIGGQGSDSIRGSAAANRLDGHTGADTLEGIGGNDTYVVDRLTDVVIEQAGGGTDTIIALVDAIVLGAEVENLVLGGTVGRGTGNALNNSLTGNSAANRLEGGAGNDTLDGAGGADSLIGGAGNDLYVVDAGGDRVYETTTTSSAIDAGGMDTIRSAVSFDLDASAGVRFVETLILTGTANSTASGNALANLLIGNSGANVLDGRAGADTMIGGGGNDRYIVSATGDQVFETTTQASTTDAGGTDTIESRVSFSLDAYVGVRFVEHLILTGTANTSGTGNALANRLTGSAGNNLLNGGLGADTMIGGAGNDIYVVERSADRLIETLDVGSAIDAGGVDEVRSTVTFSLDASAGVRFVENLTLTGAGNTTGTGNGLANILIGNGGRTSSSVARAPIP</sequence>
<keyword evidence="2" id="KW-0964">Secreted</keyword>
<name>A0A8G0ZRS4_9RHOB</name>
<dbReference type="PANTHER" id="PTHR38340:SF1">
    <property type="entry name" value="S-LAYER PROTEIN"/>
    <property type="match status" value="1"/>
</dbReference>
<evidence type="ECO:0000256" key="1">
    <source>
        <dbReference type="ARBA" id="ARBA00004613"/>
    </source>
</evidence>
<dbReference type="InterPro" id="IPR018511">
    <property type="entry name" value="Hemolysin-typ_Ca-bd_CS"/>
</dbReference>
<dbReference type="InterPro" id="IPR050557">
    <property type="entry name" value="RTX_toxin/Mannuronan_C5-epim"/>
</dbReference>
<dbReference type="Pfam" id="PF00353">
    <property type="entry name" value="HemolysinCabind"/>
    <property type="match status" value="10"/>
</dbReference>
<dbReference type="Proteomes" id="UP000826300">
    <property type="component" value="Chromosome"/>
</dbReference>
<accession>A0A8G0ZRS4</accession>
<feature type="compositionally biased region" description="Low complexity" evidence="3">
    <location>
        <begin position="667"/>
        <end position="697"/>
    </location>
</feature>
<evidence type="ECO:0008006" key="6">
    <source>
        <dbReference type="Google" id="ProtNLM"/>
    </source>
</evidence>
<evidence type="ECO:0000313" key="4">
    <source>
        <dbReference type="EMBL" id="QYZ68898.1"/>
    </source>
</evidence>
<dbReference type="InterPro" id="IPR001343">
    <property type="entry name" value="Hemolysn_Ca-bd"/>
</dbReference>
<dbReference type="Gene3D" id="2.160.20.160">
    <property type="match status" value="1"/>
</dbReference>
<keyword evidence="5" id="KW-1185">Reference proteome</keyword>
<evidence type="ECO:0000256" key="2">
    <source>
        <dbReference type="ARBA" id="ARBA00022525"/>
    </source>
</evidence>
<protein>
    <recommendedName>
        <fullName evidence="6">Calcium-binding protein</fullName>
    </recommendedName>
</protein>
<dbReference type="PROSITE" id="PS00330">
    <property type="entry name" value="HEMOLYSIN_CALCIUM"/>
    <property type="match status" value="6"/>
</dbReference>
<gene>
    <name evidence="4" type="ORF">JO391_14190</name>
</gene>
<organism evidence="4 5">
    <name type="scientific">Neotabrizicola shimadae</name>
    <dbReference type="NCBI Taxonomy" id="2807096"/>
    <lineage>
        <taxon>Bacteria</taxon>
        <taxon>Pseudomonadati</taxon>
        <taxon>Pseudomonadota</taxon>
        <taxon>Alphaproteobacteria</taxon>
        <taxon>Rhodobacterales</taxon>
        <taxon>Paracoccaceae</taxon>
        <taxon>Neotabrizicola</taxon>
    </lineage>
</organism>
<dbReference type="PRINTS" id="PR00313">
    <property type="entry name" value="CABNDNGRPT"/>
</dbReference>
<dbReference type="KEGG" id="nsm:JO391_14190"/>
<evidence type="ECO:0000256" key="3">
    <source>
        <dbReference type="SAM" id="MobiDB-lite"/>
    </source>
</evidence>
<dbReference type="GO" id="GO:0005576">
    <property type="term" value="C:extracellular region"/>
    <property type="evidence" value="ECO:0007669"/>
    <property type="project" value="UniProtKB-SubCell"/>
</dbReference>
<feature type="region of interest" description="Disordered" evidence="3">
    <location>
        <begin position="664"/>
        <end position="729"/>
    </location>
</feature>
<dbReference type="PANTHER" id="PTHR38340">
    <property type="entry name" value="S-LAYER PROTEIN"/>
    <property type="match status" value="1"/>
</dbReference>
<reference evidence="4" key="1">
    <citation type="submission" date="2021-02" db="EMBL/GenBank/DDBJ databases">
        <title>Rhodobacter shimadae sp. nov., an aerobic anoxygenic phototrophic bacterium isolated from a hot spring.</title>
        <authorList>
            <person name="Muramatsu S."/>
            <person name="Haruta S."/>
            <person name="Hirose S."/>
            <person name="Hanada S."/>
        </authorList>
    </citation>
    <scope>NUCLEOTIDE SEQUENCE</scope>
    <source>
        <strain evidence="4">N10</strain>
    </source>
</reference>
<dbReference type="InterPro" id="IPR011049">
    <property type="entry name" value="Serralysin-like_metalloprot_C"/>
</dbReference>
<dbReference type="SUPFAM" id="SSF89372">
    <property type="entry name" value="Fucose-specific lectin"/>
    <property type="match status" value="1"/>
</dbReference>
<feature type="region of interest" description="Disordered" evidence="3">
    <location>
        <begin position="321"/>
        <end position="343"/>
    </location>
</feature>
<dbReference type="EMBL" id="CP069370">
    <property type="protein sequence ID" value="QYZ68898.1"/>
    <property type="molecule type" value="Genomic_DNA"/>
</dbReference>
<dbReference type="GO" id="GO:0005509">
    <property type="term" value="F:calcium ion binding"/>
    <property type="evidence" value="ECO:0007669"/>
    <property type="project" value="InterPro"/>
</dbReference>